<evidence type="ECO:0000256" key="1">
    <source>
        <dbReference type="ARBA" id="ARBA00008416"/>
    </source>
</evidence>
<dbReference type="Pfam" id="PF02678">
    <property type="entry name" value="Pirin"/>
    <property type="match status" value="1"/>
</dbReference>
<keyword evidence="5" id="KW-0560">Oxidoreductase</keyword>
<dbReference type="PANTHER" id="PTHR43212">
    <property type="entry name" value="QUERCETIN 2,3-DIOXYGENASE"/>
    <property type="match status" value="1"/>
</dbReference>
<feature type="domain" description="Pirin N-terminal" evidence="3">
    <location>
        <begin position="62"/>
        <end position="173"/>
    </location>
</feature>
<evidence type="ECO:0000259" key="3">
    <source>
        <dbReference type="Pfam" id="PF02678"/>
    </source>
</evidence>
<feature type="domain" description="Quercetin 2,3-dioxygenase C-terminal cupin" evidence="4">
    <location>
        <begin position="202"/>
        <end position="288"/>
    </location>
</feature>
<dbReference type="InterPro" id="IPR041602">
    <property type="entry name" value="Quercetinase_C"/>
</dbReference>
<dbReference type="PANTHER" id="PTHR43212:SF3">
    <property type="entry name" value="QUERCETIN 2,3-DIOXYGENASE"/>
    <property type="match status" value="1"/>
</dbReference>
<sequence length="291" mass="32897">MDRKNFLKKSILTGITAALVPGALNAANEKKKALKVLEEQIGFNHLPNKEIKTMKTVLHKANSRGHANHGWLESYHTFSFANYYNPERMHFGALRVFNDDYVQPKMGFGTHPHNNMEIISIPLVGALSHKDSMGNKKAITTGEVQAMSAGSGLTHSEFNDSSDERVNFFQLWIIPNEENVVPRYEQKHFKEDERKDQLQVLVSSVNSENSESLKIHQDAQISRITLTKGNTFDYITKSENHGVYIMNVEGSISIDEQQLENRDALGIWETSKVTLKAKETSDILLVEVPMK</sequence>
<evidence type="ECO:0000313" key="5">
    <source>
        <dbReference type="EMBL" id="CAL2101656.1"/>
    </source>
</evidence>
<comment type="caution">
    <text evidence="5">The sequence shown here is derived from an EMBL/GenBank/DDBJ whole genome shotgun (WGS) entry which is preliminary data.</text>
</comment>
<dbReference type="GO" id="GO:0008127">
    <property type="term" value="F:quercetin 2,3-dioxygenase activity"/>
    <property type="evidence" value="ECO:0007669"/>
    <property type="project" value="UniProtKB-EC"/>
</dbReference>
<dbReference type="InterPro" id="IPR014710">
    <property type="entry name" value="RmlC-like_jellyroll"/>
</dbReference>
<dbReference type="EMBL" id="CAXJIO010000010">
    <property type="protein sequence ID" value="CAL2101656.1"/>
    <property type="molecule type" value="Genomic_DNA"/>
</dbReference>
<dbReference type="InterPro" id="IPR012093">
    <property type="entry name" value="Pirin"/>
</dbReference>
<accession>A0ABM9P8D3</accession>
<dbReference type="SUPFAM" id="SSF51182">
    <property type="entry name" value="RmlC-like cupins"/>
    <property type="match status" value="1"/>
</dbReference>
<dbReference type="CDD" id="cd02910">
    <property type="entry name" value="cupin_Yhhw_N"/>
    <property type="match status" value="1"/>
</dbReference>
<protein>
    <submittedName>
        <fullName evidence="5">Quercetin 2,3-dioxygenase</fullName>
        <ecNumber evidence="5">1.13.11.24</ecNumber>
    </submittedName>
</protein>
<evidence type="ECO:0000256" key="2">
    <source>
        <dbReference type="RuleBase" id="RU003457"/>
    </source>
</evidence>
<comment type="similarity">
    <text evidence="1 2">Belongs to the pirin family.</text>
</comment>
<dbReference type="Gene3D" id="2.60.120.10">
    <property type="entry name" value="Jelly Rolls"/>
    <property type="match status" value="2"/>
</dbReference>
<organism evidence="5 6">
    <name type="scientific">Tenacibaculum polynesiense</name>
    <dbReference type="NCBI Taxonomy" id="3137857"/>
    <lineage>
        <taxon>Bacteria</taxon>
        <taxon>Pseudomonadati</taxon>
        <taxon>Bacteroidota</taxon>
        <taxon>Flavobacteriia</taxon>
        <taxon>Flavobacteriales</taxon>
        <taxon>Flavobacteriaceae</taxon>
        <taxon>Tenacibaculum</taxon>
    </lineage>
</organism>
<evidence type="ECO:0000259" key="4">
    <source>
        <dbReference type="Pfam" id="PF17954"/>
    </source>
</evidence>
<keyword evidence="6" id="KW-1185">Reference proteome</keyword>
<gene>
    <name evidence="5" type="ORF">T190423A01A_10219</name>
</gene>
<proteinExistence type="inferred from homology"/>
<name>A0ABM9P8D3_9FLAO</name>
<dbReference type="Pfam" id="PF17954">
    <property type="entry name" value="Pirin_C_2"/>
    <property type="match status" value="1"/>
</dbReference>
<dbReference type="InterPro" id="IPR003829">
    <property type="entry name" value="Pirin_N_dom"/>
</dbReference>
<evidence type="ECO:0000313" key="6">
    <source>
        <dbReference type="Proteomes" id="UP001497527"/>
    </source>
</evidence>
<reference evidence="5 6" key="1">
    <citation type="submission" date="2024-05" db="EMBL/GenBank/DDBJ databases">
        <authorList>
            <person name="Duchaud E."/>
        </authorList>
    </citation>
    <scope>NUCLEOTIDE SEQUENCE [LARGE SCALE GENOMIC DNA]</scope>
    <source>
        <strain evidence="5">Ena-SAMPLE-TAB-13-05-2024-13:56:06:370-140308</strain>
    </source>
</reference>
<dbReference type="EC" id="1.13.11.24" evidence="5"/>
<dbReference type="RefSeq" id="WP_348715186.1">
    <property type="nucleotide sequence ID" value="NZ_CAXJIO010000010.1"/>
</dbReference>
<dbReference type="Proteomes" id="UP001497527">
    <property type="component" value="Unassembled WGS sequence"/>
</dbReference>
<dbReference type="InterPro" id="IPR011051">
    <property type="entry name" value="RmlC_Cupin_sf"/>
</dbReference>